<keyword evidence="3" id="KW-0472">Membrane</keyword>
<dbReference type="EMBL" id="CP047591">
    <property type="protein sequence ID" value="QHI71648.1"/>
    <property type="molecule type" value="Genomic_DNA"/>
</dbReference>
<name>A0A6P1MI27_9FIRM</name>
<sequence>MKLSCEVIKDLLPLYYDKVCSKESALLVEEHLADCPQCRDELQKLNMHLESPTISNQEVKFMENISEKWKKDKRVSFTRGSMLISALAALICFVSYNLIGSKLLPDGTLVEPFALIPIGYLFILLFIISLIFNLLFLLIAKLKKNNKKS</sequence>
<comment type="similarity">
    <text evidence="1">Belongs to the zinc-associated anti-sigma factor (ZAS) superfamily. Anti-sigma-W factor family.</text>
</comment>
<evidence type="ECO:0000256" key="1">
    <source>
        <dbReference type="ARBA" id="ARBA00024353"/>
    </source>
</evidence>
<accession>A0A6P1MI27</accession>
<gene>
    <name evidence="6" type="ORF">Ami3637_03945</name>
</gene>
<feature type="transmembrane region" description="Helical" evidence="3">
    <location>
        <begin position="80"/>
        <end position="99"/>
    </location>
</feature>
<feature type="domain" description="Putative zinc-finger" evidence="5">
    <location>
        <begin position="5"/>
        <end position="39"/>
    </location>
</feature>
<dbReference type="Pfam" id="PF13127">
    <property type="entry name" value="DUF3955"/>
    <property type="match status" value="1"/>
</dbReference>
<dbReference type="RefSeq" id="WP_162361422.1">
    <property type="nucleotide sequence ID" value="NZ_CP047591.1"/>
</dbReference>
<keyword evidence="3" id="KW-1133">Transmembrane helix</keyword>
<dbReference type="Gene3D" id="1.10.10.1320">
    <property type="entry name" value="Anti-sigma factor, zinc-finger domain"/>
    <property type="match status" value="1"/>
</dbReference>
<dbReference type="InterPro" id="IPR041916">
    <property type="entry name" value="Anti_sigma_zinc_sf"/>
</dbReference>
<keyword evidence="3" id="KW-0812">Transmembrane</keyword>
<evidence type="ECO:0000259" key="5">
    <source>
        <dbReference type="Pfam" id="PF13490"/>
    </source>
</evidence>
<evidence type="ECO:0000313" key="7">
    <source>
        <dbReference type="Proteomes" id="UP000463883"/>
    </source>
</evidence>
<dbReference type="Proteomes" id="UP000463883">
    <property type="component" value="Chromosome"/>
</dbReference>
<dbReference type="InterPro" id="IPR025016">
    <property type="entry name" value="DUF3955"/>
</dbReference>
<protein>
    <recommendedName>
        <fullName evidence="2">Anti-sigma-W factor RsiW</fullName>
    </recommendedName>
</protein>
<organism evidence="6 7">
    <name type="scientific">Aminipila terrae</name>
    <dbReference type="NCBI Taxonomy" id="2697030"/>
    <lineage>
        <taxon>Bacteria</taxon>
        <taxon>Bacillati</taxon>
        <taxon>Bacillota</taxon>
        <taxon>Clostridia</taxon>
        <taxon>Peptostreptococcales</taxon>
        <taxon>Anaerovoracaceae</taxon>
        <taxon>Aminipila</taxon>
    </lineage>
</organism>
<dbReference type="KEGG" id="amic:Ami3637_03945"/>
<evidence type="ECO:0000313" key="6">
    <source>
        <dbReference type="EMBL" id="QHI71648.1"/>
    </source>
</evidence>
<dbReference type="AlphaFoldDB" id="A0A6P1MI27"/>
<feature type="domain" description="DUF3955" evidence="4">
    <location>
        <begin position="83"/>
        <end position="132"/>
    </location>
</feature>
<dbReference type="Pfam" id="PF13490">
    <property type="entry name" value="zf-HC2"/>
    <property type="match status" value="1"/>
</dbReference>
<proteinExistence type="inferred from homology"/>
<feature type="transmembrane region" description="Helical" evidence="3">
    <location>
        <begin position="119"/>
        <end position="140"/>
    </location>
</feature>
<evidence type="ECO:0000256" key="2">
    <source>
        <dbReference type="ARBA" id="ARBA00024438"/>
    </source>
</evidence>
<reference evidence="6 7" key="1">
    <citation type="submission" date="2020-01" db="EMBL/GenBank/DDBJ databases">
        <title>Genomic analysis of Aminipila sp. CBA3637.</title>
        <authorList>
            <person name="Kim Y.B."/>
            <person name="Roh S.W."/>
        </authorList>
    </citation>
    <scope>NUCLEOTIDE SEQUENCE [LARGE SCALE GENOMIC DNA]</scope>
    <source>
        <strain evidence="6 7">CBA3637</strain>
    </source>
</reference>
<evidence type="ECO:0000259" key="4">
    <source>
        <dbReference type="Pfam" id="PF13127"/>
    </source>
</evidence>
<keyword evidence="7" id="KW-1185">Reference proteome</keyword>
<evidence type="ECO:0000256" key="3">
    <source>
        <dbReference type="SAM" id="Phobius"/>
    </source>
</evidence>
<dbReference type="InterPro" id="IPR027383">
    <property type="entry name" value="Znf_put"/>
</dbReference>